<comment type="similarity">
    <text evidence="2 11 12">Belongs to the ATPase A chain family.</text>
</comment>
<comment type="subcellular location">
    <subcellularLocation>
        <location evidence="11 12">Cell membrane</location>
        <topology evidence="11 12">Multi-pass membrane protein</topology>
    </subcellularLocation>
    <subcellularLocation>
        <location evidence="1">Membrane</location>
        <topology evidence="1">Multi-pass membrane protein</topology>
    </subcellularLocation>
</comment>
<dbReference type="EMBL" id="FLUO01000001">
    <property type="protein sequence ID" value="SBW03297.1"/>
    <property type="molecule type" value="Genomic_DNA"/>
</dbReference>
<evidence type="ECO:0000256" key="9">
    <source>
        <dbReference type="ARBA" id="ARBA00023136"/>
    </source>
</evidence>
<evidence type="ECO:0000313" key="13">
    <source>
        <dbReference type="EMBL" id="SBW03297.1"/>
    </source>
</evidence>
<dbReference type="GO" id="GO:0045259">
    <property type="term" value="C:proton-transporting ATP synthase complex"/>
    <property type="evidence" value="ECO:0007669"/>
    <property type="project" value="UniProtKB-KW"/>
</dbReference>
<comment type="function">
    <text evidence="11 12">Key component of the proton channel; it plays a direct role in the translocation of protons across the membrane.</text>
</comment>
<evidence type="ECO:0000256" key="8">
    <source>
        <dbReference type="ARBA" id="ARBA00023065"/>
    </source>
</evidence>
<dbReference type="AlphaFoldDB" id="A0A212JV77"/>
<dbReference type="GO" id="GO:0005886">
    <property type="term" value="C:plasma membrane"/>
    <property type="evidence" value="ECO:0007669"/>
    <property type="project" value="UniProtKB-SubCell"/>
</dbReference>
<reference evidence="13" key="1">
    <citation type="submission" date="2016-04" db="EMBL/GenBank/DDBJ databases">
        <authorList>
            <person name="Evans L.H."/>
            <person name="Alamgir A."/>
            <person name="Owens N."/>
            <person name="Weber N.D."/>
            <person name="Virtaneva K."/>
            <person name="Barbian K."/>
            <person name="Babar A."/>
            <person name="Rosenke K."/>
        </authorList>
    </citation>
    <scope>NUCLEOTIDE SEQUENCE</scope>
    <source>
        <strain evidence="13">86</strain>
    </source>
</reference>
<dbReference type="CDD" id="cd00310">
    <property type="entry name" value="ATP-synt_Fo_a_6"/>
    <property type="match status" value="1"/>
</dbReference>
<dbReference type="InterPro" id="IPR035908">
    <property type="entry name" value="F0_ATP_A_sf"/>
</dbReference>
<feature type="transmembrane region" description="Helical" evidence="11">
    <location>
        <begin position="113"/>
        <end position="133"/>
    </location>
</feature>
<dbReference type="SUPFAM" id="SSF81336">
    <property type="entry name" value="F1F0 ATP synthase subunit A"/>
    <property type="match status" value="1"/>
</dbReference>
<keyword evidence="11" id="KW-1003">Cell membrane</keyword>
<name>A0A212JV77_9PROT</name>
<proteinExistence type="inferred from homology"/>
<evidence type="ECO:0000256" key="12">
    <source>
        <dbReference type="RuleBase" id="RU000483"/>
    </source>
</evidence>
<sequence length="240" mass="25982">MASPIEQFEIKPIIPIHVGNVDISFTNSSLYMVVAVVLSTVFLTAAMSKRALIPGRLQSLAEMIFEFVANTLRDNAGAGSQKYFPFIFTLFMFVLCGNVLGLTPYSFTYTSHIIVTAGLAVTVFVGVTAIGFAKHGFGYLRMFFPHGAPAITAPLLVPIELVSYLSRPFSLSVRLAANMTVGHIMLKVVAGFVVGMGMFGFLPFAGVLGVTFLELGIACLQAYIFTVLSCIYLHDALHLH</sequence>
<dbReference type="Gene3D" id="1.20.120.220">
    <property type="entry name" value="ATP synthase, F0 complex, subunit A"/>
    <property type="match status" value="1"/>
</dbReference>
<evidence type="ECO:0000256" key="5">
    <source>
        <dbReference type="ARBA" id="ARBA00022692"/>
    </source>
</evidence>
<organism evidence="13">
    <name type="scientific">uncultured Alphaproteobacteria bacterium</name>
    <dbReference type="NCBI Taxonomy" id="91750"/>
    <lineage>
        <taxon>Bacteria</taxon>
        <taxon>Pseudomonadati</taxon>
        <taxon>Pseudomonadota</taxon>
        <taxon>Alphaproteobacteria</taxon>
        <taxon>environmental samples</taxon>
    </lineage>
</organism>
<evidence type="ECO:0000256" key="7">
    <source>
        <dbReference type="ARBA" id="ARBA00022989"/>
    </source>
</evidence>
<accession>A0A212JV77</accession>
<keyword evidence="7 11" id="KW-1133">Transmembrane helix</keyword>
<evidence type="ECO:0000256" key="3">
    <source>
        <dbReference type="ARBA" id="ARBA00022448"/>
    </source>
</evidence>
<feature type="transmembrane region" description="Helical" evidence="11">
    <location>
        <begin position="83"/>
        <end position="107"/>
    </location>
</feature>
<dbReference type="PRINTS" id="PR00123">
    <property type="entry name" value="ATPASEA"/>
</dbReference>
<dbReference type="HAMAP" id="MF_01393">
    <property type="entry name" value="ATP_synth_a_bact"/>
    <property type="match status" value="1"/>
</dbReference>
<evidence type="ECO:0000256" key="10">
    <source>
        <dbReference type="ARBA" id="ARBA00023310"/>
    </source>
</evidence>
<dbReference type="PANTHER" id="PTHR11410">
    <property type="entry name" value="ATP SYNTHASE SUBUNIT A"/>
    <property type="match status" value="1"/>
</dbReference>
<keyword evidence="5 11" id="KW-0812">Transmembrane</keyword>
<dbReference type="NCBIfam" id="NF004482">
    <property type="entry name" value="PRK05815.2-4"/>
    <property type="match status" value="1"/>
</dbReference>
<keyword evidence="4 11" id="KW-0138">CF(0)</keyword>
<dbReference type="GO" id="GO:0046933">
    <property type="term" value="F:proton-transporting ATP synthase activity, rotational mechanism"/>
    <property type="evidence" value="ECO:0007669"/>
    <property type="project" value="UniProtKB-UniRule"/>
</dbReference>
<dbReference type="Pfam" id="PF00119">
    <property type="entry name" value="ATP-synt_A"/>
    <property type="match status" value="1"/>
</dbReference>
<keyword evidence="3 11" id="KW-0813">Transport</keyword>
<dbReference type="InterPro" id="IPR045083">
    <property type="entry name" value="ATP_synth_F0_asu_bact/mt"/>
</dbReference>
<keyword evidence="10 11" id="KW-0066">ATP synthesis</keyword>
<dbReference type="PANTHER" id="PTHR11410:SF0">
    <property type="entry name" value="ATP SYNTHASE SUBUNIT A"/>
    <property type="match status" value="1"/>
</dbReference>
<evidence type="ECO:0000256" key="11">
    <source>
        <dbReference type="HAMAP-Rule" id="MF_01393"/>
    </source>
</evidence>
<dbReference type="NCBIfam" id="TIGR01131">
    <property type="entry name" value="ATP_synt_6_or_A"/>
    <property type="match status" value="1"/>
</dbReference>
<evidence type="ECO:0000256" key="2">
    <source>
        <dbReference type="ARBA" id="ARBA00006810"/>
    </source>
</evidence>
<evidence type="ECO:0000256" key="1">
    <source>
        <dbReference type="ARBA" id="ARBA00004141"/>
    </source>
</evidence>
<evidence type="ECO:0000256" key="4">
    <source>
        <dbReference type="ARBA" id="ARBA00022547"/>
    </source>
</evidence>
<gene>
    <name evidence="11 13" type="primary">atpB</name>
    <name evidence="13" type="ORF">KL86APRO_11706</name>
</gene>
<keyword evidence="8 11" id="KW-0406">Ion transport</keyword>
<keyword evidence="9 11" id="KW-0472">Membrane</keyword>
<keyword evidence="6 11" id="KW-0375">Hydrogen ion transport</keyword>
<protein>
    <recommendedName>
        <fullName evidence="11 12">ATP synthase subunit a</fullName>
    </recommendedName>
    <alternativeName>
        <fullName evidence="11">ATP synthase F0 sector subunit a</fullName>
    </alternativeName>
    <alternativeName>
        <fullName evidence="11">F-ATPase subunit 6</fullName>
    </alternativeName>
</protein>
<feature type="transmembrane region" description="Helical" evidence="11">
    <location>
        <begin position="212"/>
        <end position="233"/>
    </location>
</feature>
<dbReference type="InterPro" id="IPR000568">
    <property type="entry name" value="ATP_synth_F0_asu"/>
</dbReference>
<evidence type="ECO:0000256" key="6">
    <source>
        <dbReference type="ARBA" id="ARBA00022781"/>
    </source>
</evidence>
<dbReference type="PROSITE" id="PS00449">
    <property type="entry name" value="ATPASE_A"/>
    <property type="match status" value="1"/>
</dbReference>
<feature type="transmembrane region" description="Helical" evidence="11">
    <location>
        <begin position="184"/>
        <end position="206"/>
    </location>
</feature>
<feature type="transmembrane region" description="Helical" evidence="11">
    <location>
        <begin position="29"/>
        <end position="47"/>
    </location>
</feature>
<dbReference type="InterPro" id="IPR023011">
    <property type="entry name" value="ATP_synth_F0_asu_AS"/>
</dbReference>